<dbReference type="Proteomes" id="UP000436088">
    <property type="component" value="Unassembled WGS sequence"/>
</dbReference>
<keyword evidence="6" id="KW-0865">Zymogen</keyword>
<dbReference type="GO" id="GO:0006508">
    <property type="term" value="P:proteolysis"/>
    <property type="evidence" value="ECO:0007669"/>
    <property type="project" value="UniProtKB-KW"/>
</dbReference>
<evidence type="ECO:0000256" key="2">
    <source>
        <dbReference type="ARBA" id="ARBA00022670"/>
    </source>
</evidence>
<protein>
    <submittedName>
        <fullName evidence="12">A494 protein</fullName>
    </submittedName>
</protein>
<dbReference type="InterPro" id="IPR013128">
    <property type="entry name" value="Peptidase_C1A"/>
</dbReference>
<evidence type="ECO:0000256" key="7">
    <source>
        <dbReference type="ARBA" id="ARBA00023157"/>
    </source>
</evidence>
<dbReference type="InterPro" id="IPR039417">
    <property type="entry name" value="Peptidase_C1A_papain-like"/>
</dbReference>
<gene>
    <name evidence="12" type="ORF">F3Y22_tig00111213pilonHSYRG00577</name>
</gene>
<feature type="domain" description="Peptidase C1A papain C-terminal" evidence="10">
    <location>
        <begin position="154"/>
        <end position="379"/>
    </location>
</feature>
<keyword evidence="9" id="KW-0472">Membrane</keyword>
<evidence type="ECO:0000256" key="6">
    <source>
        <dbReference type="ARBA" id="ARBA00023145"/>
    </source>
</evidence>
<evidence type="ECO:0000259" key="10">
    <source>
        <dbReference type="SMART" id="SM00645"/>
    </source>
</evidence>
<reference evidence="12" key="1">
    <citation type="submission" date="2019-09" db="EMBL/GenBank/DDBJ databases">
        <title>Draft genome information of white flower Hibiscus syriacus.</title>
        <authorList>
            <person name="Kim Y.-M."/>
        </authorList>
    </citation>
    <scope>NUCLEOTIDE SEQUENCE [LARGE SCALE GENOMIC DNA]</scope>
    <source>
        <strain evidence="12">YM2019G1</strain>
    </source>
</reference>
<comment type="similarity">
    <text evidence="1">Belongs to the peptidase C1 family.</text>
</comment>
<dbReference type="InterPro" id="IPR013201">
    <property type="entry name" value="Prot_inhib_I29"/>
</dbReference>
<organism evidence="12 13">
    <name type="scientific">Hibiscus syriacus</name>
    <name type="common">Rose of Sharon</name>
    <dbReference type="NCBI Taxonomy" id="106335"/>
    <lineage>
        <taxon>Eukaryota</taxon>
        <taxon>Viridiplantae</taxon>
        <taxon>Streptophyta</taxon>
        <taxon>Embryophyta</taxon>
        <taxon>Tracheophyta</taxon>
        <taxon>Spermatophyta</taxon>
        <taxon>Magnoliopsida</taxon>
        <taxon>eudicotyledons</taxon>
        <taxon>Gunneridae</taxon>
        <taxon>Pentapetalae</taxon>
        <taxon>rosids</taxon>
        <taxon>malvids</taxon>
        <taxon>Malvales</taxon>
        <taxon>Malvaceae</taxon>
        <taxon>Malvoideae</taxon>
        <taxon>Hibiscus</taxon>
    </lineage>
</organism>
<dbReference type="GO" id="GO:0008234">
    <property type="term" value="F:cysteine-type peptidase activity"/>
    <property type="evidence" value="ECO:0007669"/>
    <property type="project" value="UniProtKB-KW"/>
</dbReference>
<dbReference type="InterPro" id="IPR000668">
    <property type="entry name" value="Peptidase_C1A_C"/>
</dbReference>
<evidence type="ECO:0000259" key="11">
    <source>
        <dbReference type="SMART" id="SM00848"/>
    </source>
</evidence>
<keyword evidence="13" id="KW-1185">Reference proteome</keyword>
<evidence type="ECO:0000256" key="8">
    <source>
        <dbReference type="ARBA" id="ARBA00023180"/>
    </source>
</evidence>
<dbReference type="Pfam" id="PF08246">
    <property type="entry name" value="Inhibitor_I29"/>
    <property type="match status" value="1"/>
</dbReference>
<dbReference type="AlphaFoldDB" id="A0A6A2YUV4"/>
<evidence type="ECO:0000256" key="5">
    <source>
        <dbReference type="ARBA" id="ARBA00022807"/>
    </source>
</evidence>
<dbReference type="InterPro" id="IPR038765">
    <property type="entry name" value="Papain-like_cys_pep_sf"/>
</dbReference>
<dbReference type="PRINTS" id="PR00705">
    <property type="entry name" value="PAPAIN"/>
</dbReference>
<feature type="domain" description="Cathepsin propeptide inhibitor" evidence="11">
    <location>
        <begin position="66"/>
        <end position="122"/>
    </location>
</feature>
<keyword evidence="9" id="KW-0812">Transmembrane</keyword>
<dbReference type="PROSITE" id="PS00640">
    <property type="entry name" value="THIOL_PROTEASE_ASN"/>
    <property type="match status" value="1"/>
</dbReference>
<proteinExistence type="inferred from homology"/>
<dbReference type="CDD" id="cd02248">
    <property type="entry name" value="Peptidase_C1A"/>
    <property type="match status" value="1"/>
</dbReference>
<sequence length="606" mass="67055">MKPVGKSSTPTGTTVAIGILTWTLIFSSSLALLETPQEPTILQVTDDPNIPILDTKFSRNHVHNQFRVFIETYGKNYSTRKEYMHRLGIFAKNLVRAAEHQMLDPTAVHGVTRFSDLSEEEFESLYTGFKGPVMASPLMDGNGVVAEKLEVDGLPESFDWREKGAVTEVKTQGACGSCWAFSTTGAMEGANFIATGKLLNLSEQQLVDCDHVCDIKRKDTCDNGCGGGLMTNAYKYLIEAGGLMEESAYPYTGRQDECRFKPDKIAVKVANFTNIPIDENQIAANLVHRGPLAVGLNAVFMQTYIGGVSCPIICGKRWLNHGVLLVGYGAKGFSILRLGNQPYWIIKNSWGKTWGEHGYYRLCRGHAMCGINTMRLNKKSGFAWNLQNKRELWKCSWSLVAAIASIIVLVSVVHLFLFPVILSFDYFSARQVQYKCVPVNTSVDQGADHLWVNNKPQGLDLDHRFPSDLHNGVVYRNAPWKAAIGQWLSGCDAITTEAHIIELCAFVEKAQNIQTVLWQSHVGFNSPTEPEGVKVTDWTKADPDNILTTNGSKPGWCNCLLKVFVSTNALDMAIAVEDFVSKYLGCVYVQRDSKSSDFKGVAGESK</sequence>
<evidence type="ECO:0000313" key="12">
    <source>
        <dbReference type="EMBL" id="KAE8683248.1"/>
    </source>
</evidence>
<dbReference type="Pfam" id="PF00112">
    <property type="entry name" value="Peptidase_C1"/>
    <property type="match status" value="1"/>
</dbReference>
<comment type="caution">
    <text evidence="12">The sequence shown here is derived from an EMBL/GenBank/DDBJ whole genome shotgun (WGS) entry which is preliminary data.</text>
</comment>
<name>A0A6A2YUV4_HIBSY</name>
<dbReference type="InterPro" id="IPR000169">
    <property type="entry name" value="Pept_cys_AS"/>
</dbReference>
<dbReference type="PANTHER" id="PTHR12411">
    <property type="entry name" value="CYSTEINE PROTEASE FAMILY C1-RELATED"/>
    <property type="match status" value="1"/>
</dbReference>
<keyword evidence="4" id="KW-0378">Hydrolase</keyword>
<dbReference type="EMBL" id="VEPZ02001271">
    <property type="protein sequence ID" value="KAE8683248.1"/>
    <property type="molecule type" value="Genomic_DNA"/>
</dbReference>
<dbReference type="SMART" id="SM00848">
    <property type="entry name" value="Inhibitor_I29"/>
    <property type="match status" value="1"/>
</dbReference>
<dbReference type="InterPro" id="IPR025661">
    <property type="entry name" value="Pept_asp_AS"/>
</dbReference>
<keyword evidence="8" id="KW-0325">Glycoprotein</keyword>
<evidence type="ECO:0000256" key="4">
    <source>
        <dbReference type="ARBA" id="ARBA00022801"/>
    </source>
</evidence>
<evidence type="ECO:0000313" key="13">
    <source>
        <dbReference type="Proteomes" id="UP000436088"/>
    </source>
</evidence>
<evidence type="ECO:0000256" key="3">
    <source>
        <dbReference type="ARBA" id="ARBA00022729"/>
    </source>
</evidence>
<keyword evidence="5" id="KW-0788">Thiol protease</keyword>
<dbReference type="SMART" id="SM00645">
    <property type="entry name" value="Pept_C1"/>
    <property type="match status" value="1"/>
</dbReference>
<keyword evidence="9" id="KW-1133">Transmembrane helix</keyword>
<accession>A0A6A2YUV4</accession>
<dbReference type="Gene3D" id="3.90.70.10">
    <property type="entry name" value="Cysteine proteinases"/>
    <property type="match status" value="1"/>
</dbReference>
<dbReference type="FunFam" id="3.90.70.10:FF:000057">
    <property type="entry name" value="Cysteine protease RD19A"/>
    <property type="match status" value="1"/>
</dbReference>
<evidence type="ECO:0000256" key="1">
    <source>
        <dbReference type="ARBA" id="ARBA00008455"/>
    </source>
</evidence>
<dbReference type="PROSITE" id="PS00139">
    <property type="entry name" value="THIOL_PROTEASE_CYS"/>
    <property type="match status" value="1"/>
</dbReference>
<dbReference type="InterPro" id="IPR025660">
    <property type="entry name" value="Pept_his_AS"/>
</dbReference>
<keyword evidence="7" id="KW-1015">Disulfide bond</keyword>
<evidence type="ECO:0000256" key="9">
    <source>
        <dbReference type="SAM" id="Phobius"/>
    </source>
</evidence>
<dbReference type="PROSITE" id="PS00639">
    <property type="entry name" value="THIOL_PROTEASE_HIS"/>
    <property type="match status" value="1"/>
</dbReference>
<dbReference type="SUPFAM" id="SSF54001">
    <property type="entry name" value="Cysteine proteinases"/>
    <property type="match status" value="1"/>
</dbReference>
<dbReference type="GO" id="GO:0000323">
    <property type="term" value="C:lytic vacuole"/>
    <property type="evidence" value="ECO:0007669"/>
    <property type="project" value="UniProtKB-ARBA"/>
</dbReference>
<keyword evidence="2" id="KW-0645">Protease</keyword>
<keyword evidence="3" id="KW-0732">Signal</keyword>
<feature type="transmembrane region" description="Helical" evidence="9">
    <location>
        <begin position="397"/>
        <end position="422"/>
    </location>
</feature>